<protein>
    <recommendedName>
        <fullName evidence="4">Signal transduction histidine-protein kinase ArlS</fullName>
        <ecNumber evidence="3">2.7.13.3</ecNumber>
    </recommendedName>
</protein>
<keyword evidence="13" id="KW-1133">Transmembrane helix</keyword>
<dbReference type="SUPFAM" id="SSF47384">
    <property type="entry name" value="Homodimeric domain of signal transducing histidine kinase"/>
    <property type="match status" value="1"/>
</dbReference>
<evidence type="ECO:0000259" key="14">
    <source>
        <dbReference type="PROSITE" id="PS50109"/>
    </source>
</evidence>
<dbReference type="PANTHER" id="PTHR45453">
    <property type="entry name" value="PHOSPHATE REGULON SENSOR PROTEIN PHOR"/>
    <property type="match status" value="1"/>
</dbReference>
<dbReference type="CDD" id="cd00082">
    <property type="entry name" value="HisKA"/>
    <property type="match status" value="1"/>
</dbReference>
<feature type="transmembrane region" description="Helical" evidence="13">
    <location>
        <begin position="154"/>
        <end position="174"/>
    </location>
</feature>
<accession>A0A1X9MFA2</accession>
<keyword evidence="7 16" id="KW-0808">Transferase</keyword>
<proteinExistence type="predicted"/>
<evidence type="ECO:0000313" key="16">
    <source>
        <dbReference type="EMBL" id="ARK29132.1"/>
    </source>
</evidence>
<evidence type="ECO:0000256" key="10">
    <source>
        <dbReference type="ARBA" id="ARBA00022840"/>
    </source>
</evidence>
<evidence type="ECO:0000256" key="5">
    <source>
        <dbReference type="ARBA" id="ARBA00022475"/>
    </source>
</evidence>
<dbReference type="InterPro" id="IPR036097">
    <property type="entry name" value="HisK_dim/P_sf"/>
</dbReference>
<dbReference type="PANTHER" id="PTHR45453:SF1">
    <property type="entry name" value="PHOSPHATE REGULON SENSOR PROTEIN PHOR"/>
    <property type="match status" value="1"/>
</dbReference>
<dbReference type="Gene3D" id="3.10.450.40">
    <property type="match status" value="3"/>
</dbReference>
<dbReference type="EMBL" id="CP020814">
    <property type="protein sequence ID" value="ARK29132.1"/>
    <property type="molecule type" value="Genomic_DNA"/>
</dbReference>
<evidence type="ECO:0000256" key="8">
    <source>
        <dbReference type="ARBA" id="ARBA00022741"/>
    </source>
</evidence>
<dbReference type="KEGG" id="bkw:BkAM31D_04280"/>
<organism evidence="16 17">
    <name type="scientific">Halalkalibacter krulwichiae</name>
    <dbReference type="NCBI Taxonomy" id="199441"/>
    <lineage>
        <taxon>Bacteria</taxon>
        <taxon>Bacillati</taxon>
        <taxon>Bacillota</taxon>
        <taxon>Bacilli</taxon>
        <taxon>Bacillales</taxon>
        <taxon>Bacillaceae</taxon>
        <taxon>Halalkalibacter</taxon>
    </lineage>
</organism>
<dbReference type="InterPro" id="IPR050351">
    <property type="entry name" value="BphY/WalK/GraS-like"/>
</dbReference>
<dbReference type="InterPro" id="IPR025711">
    <property type="entry name" value="PepSY"/>
</dbReference>
<dbReference type="GO" id="GO:0004721">
    <property type="term" value="F:phosphoprotein phosphatase activity"/>
    <property type="evidence" value="ECO:0007669"/>
    <property type="project" value="TreeGrafter"/>
</dbReference>
<reference evidence="16 17" key="1">
    <citation type="submission" date="2017-04" db="EMBL/GenBank/DDBJ databases">
        <title>Bacillus krulwichiae AM31D Genome sequencing and assembly.</title>
        <authorList>
            <person name="Krulwich T.A."/>
            <person name="Anastor L."/>
            <person name="Ehrlich R."/>
            <person name="Ehrlich G.D."/>
            <person name="Janto B."/>
        </authorList>
    </citation>
    <scope>NUCLEOTIDE SEQUENCE [LARGE SCALE GENOMIC DNA]</scope>
    <source>
        <strain evidence="16 17">AM31D</strain>
    </source>
</reference>
<evidence type="ECO:0000256" key="2">
    <source>
        <dbReference type="ARBA" id="ARBA00004651"/>
    </source>
</evidence>
<dbReference type="Gene3D" id="3.30.565.10">
    <property type="entry name" value="Histidine kinase-like ATPase, C-terminal domain"/>
    <property type="match status" value="1"/>
</dbReference>
<evidence type="ECO:0000256" key="1">
    <source>
        <dbReference type="ARBA" id="ARBA00000085"/>
    </source>
</evidence>
<keyword evidence="13" id="KW-0812">Transmembrane</keyword>
<evidence type="ECO:0000256" key="7">
    <source>
        <dbReference type="ARBA" id="ARBA00022679"/>
    </source>
</evidence>
<dbReference type="CDD" id="cd06225">
    <property type="entry name" value="HAMP"/>
    <property type="match status" value="1"/>
</dbReference>
<name>A0A1X9MFA2_9BACI</name>
<dbReference type="Pfam" id="PF00512">
    <property type="entry name" value="HisKA"/>
    <property type="match status" value="1"/>
</dbReference>
<keyword evidence="9 16" id="KW-0418">Kinase</keyword>
<dbReference type="InterPro" id="IPR003661">
    <property type="entry name" value="HisK_dim/P_dom"/>
</dbReference>
<feature type="transmembrane region" description="Helical" evidence="13">
    <location>
        <begin position="7"/>
        <end position="30"/>
    </location>
</feature>
<dbReference type="GO" id="GO:0016036">
    <property type="term" value="P:cellular response to phosphate starvation"/>
    <property type="evidence" value="ECO:0007669"/>
    <property type="project" value="TreeGrafter"/>
</dbReference>
<dbReference type="Pfam" id="PF03413">
    <property type="entry name" value="PepSY"/>
    <property type="match status" value="3"/>
</dbReference>
<dbReference type="Pfam" id="PF00672">
    <property type="entry name" value="HAMP"/>
    <property type="match status" value="1"/>
</dbReference>
<dbReference type="PROSITE" id="PS50109">
    <property type="entry name" value="HIS_KIN"/>
    <property type="match status" value="1"/>
</dbReference>
<dbReference type="PRINTS" id="PR00344">
    <property type="entry name" value="BCTRLSENSOR"/>
</dbReference>
<dbReference type="Proteomes" id="UP000193006">
    <property type="component" value="Chromosome"/>
</dbReference>
<keyword evidence="17" id="KW-1185">Reference proteome</keyword>
<dbReference type="CDD" id="cd00075">
    <property type="entry name" value="HATPase"/>
    <property type="match status" value="1"/>
</dbReference>
<evidence type="ECO:0000256" key="4">
    <source>
        <dbReference type="ARBA" id="ARBA00015735"/>
    </source>
</evidence>
<dbReference type="SMART" id="SM00388">
    <property type="entry name" value="HisKA"/>
    <property type="match status" value="1"/>
</dbReference>
<dbReference type="GO" id="GO:0000155">
    <property type="term" value="F:phosphorelay sensor kinase activity"/>
    <property type="evidence" value="ECO:0007669"/>
    <property type="project" value="InterPro"/>
</dbReference>
<feature type="domain" description="Histidine kinase" evidence="14">
    <location>
        <begin position="238"/>
        <end position="449"/>
    </location>
</feature>
<dbReference type="EC" id="2.7.13.3" evidence="3"/>
<evidence type="ECO:0000256" key="13">
    <source>
        <dbReference type="SAM" id="Phobius"/>
    </source>
</evidence>
<dbReference type="InterPro" id="IPR041610">
    <property type="entry name" value="ArlS_N"/>
</dbReference>
<dbReference type="SMART" id="SM00304">
    <property type="entry name" value="HAMP"/>
    <property type="match status" value="1"/>
</dbReference>
<dbReference type="GO" id="GO:0005524">
    <property type="term" value="F:ATP binding"/>
    <property type="evidence" value="ECO:0007669"/>
    <property type="project" value="UniProtKB-KW"/>
</dbReference>
<dbReference type="AlphaFoldDB" id="A0A1X9MFA2"/>
<feature type="transmembrane region" description="Helical" evidence="13">
    <location>
        <begin position="464"/>
        <end position="483"/>
    </location>
</feature>
<dbReference type="Pfam" id="PF02518">
    <property type="entry name" value="HATPase_c"/>
    <property type="match status" value="1"/>
</dbReference>
<comment type="catalytic activity">
    <reaction evidence="1">
        <text>ATP + protein L-histidine = ADP + protein N-phospho-L-histidine.</text>
        <dbReference type="EC" id="2.7.13.3"/>
    </reaction>
</comment>
<sequence length="707" mass="79608">MSIARRITLFSSLWLLVLLIVVNSGIYLLFGQMTARAELERVGLQTQTIAETIRPDRLGVGNPGDILRAYTPSNGIIRVINEDSQPFIEATKYPELREIPVTYSSKQETEQIRFADDRYVISRFPIIWSDGSVVTLEYSEQMVTYDSTMATLRLVLFIASISLLLPAIFAGRALSRIILLPIKTLTKTMENIRQDGTFERIQVPEQSKDELDQMGQTFNRMIELLEENYKKQQQFVSDASHELRTPLTVIESYTSLLKRWGKAKPELLEEAVEAIYEESGRMKGLTEQMLALAIGRNDQPTKLSEFELGKLVHDIAKRLEQTFNRKIHVNVNEHYFISADEAQIKQLIFILLENGLKYSDDSLSVDIVDEDREIRLDVRDKGIGIPENDLPYVFERFFRVDKARSRQTGGSGLGLAIAKSIIQAHSGEITVRSLENIGTTFTVILPKGNKSAKGRIMLESKRKWAFVSIAVVVLLIVVLILSFTRTGAEPLDEIEIRDLIEGQFGGSIQSIAQTNVNGKTVYEVELLEAAGLYQVIVDPTTGEILSLEHVLERGEVSVKPEESVVNTISVDEVEEKIEDSFGKNYSDLHINLGEKAGKLIYEITVSQENSYSDVEMDAQTGEILLITSRDKKERESETDSSQRAEVIGEQEAVRIALTHVAGTVDDVELDEEDGRLIYEIEIEVGDLEAEVYLDAFTGELITIKWED</sequence>
<keyword evidence="11" id="KW-0902">Two-component regulatory system</keyword>
<dbReference type="GO" id="GO:0005886">
    <property type="term" value="C:plasma membrane"/>
    <property type="evidence" value="ECO:0007669"/>
    <property type="project" value="UniProtKB-SubCell"/>
</dbReference>
<dbReference type="InterPro" id="IPR036890">
    <property type="entry name" value="HATPase_C_sf"/>
</dbReference>
<dbReference type="STRING" id="199441.BkAM31D_04280"/>
<dbReference type="SMART" id="SM00387">
    <property type="entry name" value="HATPase_c"/>
    <property type="match status" value="1"/>
</dbReference>
<evidence type="ECO:0000256" key="11">
    <source>
        <dbReference type="ARBA" id="ARBA00023012"/>
    </source>
</evidence>
<dbReference type="SUPFAM" id="SSF55874">
    <property type="entry name" value="ATPase domain of HSP90 chaperone/DNA topoisomerase II/histidine kinase"/>
    <property type="match status" value="1"/>
</dbReference>
<dbReference type="Gene3D" id="6.10.340.10">
    <property type="match status" value="1"/>
</dbReference>
<comment type="subcellular location">
    <subcellularLocation>
        <location evidence="2">Cell membrane</location>
        <topology evidence="2">Multi-pass membrane protein</topology>
    </subcellularLocation>
</comment>
<dbReference type="InterPro" id="IPR003660">
    <property type="entry name" value="HAMP_dom"/>
</dbReference>
<dbReference type="InterPro" id="IPR005467">
    <property type="entry name" value="His_kinase_dom"/>
</dbReference>
<gene>
    <name evidence="16" type="primary">arlS</name>
    <name evidence="16" type="ORF">BkAM31D_04280</name>
</gene>
<dbReference type="PROSITE" id="PS50885">
    <property type="entry name" value="HAMP"/>
    <property type="match status" value="1"/>
</dbReference>
<keyword evidence="8" id="KW-0547">Nucleotide-binding</keyword>
<dbReference type="FunFam" id="3.30.565.10:FF:000006">
    <property type="entry name" value="Sensor histidine kinase WalK"/>
    <property type="match status" value="1"/>
</dbReference>
<evidence type="ECO:0000259" key="15">
    <source>
        <dbReference type="PROSITE" id="PS50885"/>
    </source>
</evidence>
<evidence type="ECO:0000256" key="6">
    <source>
        <dbReference type="ARBA" id="ARBA00022553"/>
    </source>
</evidence>
<dbReference type="Gene3D" id="1.10.287.130">
    <property type="match status" value="1"/>
</dbReference>
<feature type="domain" description="HAMP" evidence="15">
    <location>
        <begin position="176"/>
        <end position="230"/>
    </location>
</feature>
<evidence type="ECO:0000313" key="17">
    <source>
        <dbReference type="Proteomes" id="UP000193006"/>
    </source>
</evidence>
<keyword evidence="10" id="KW-0067">ATP-binding</keyword>
<keyword evidence="12 13" id="KW-0472">Membrane</keyword>
<keyword evidence="6" id="KW-0597">Phosphoprotein</keyword>
<dbReference type="InterPro" id="IPR003594">
    <property type="entry name" value="HATPase_dom"/>
</dbReference>
<dbReference type="SUPFAM" id="SSF158472">
    <property type="entry name" value="HAMP domain-like"/>
    <property type="match status" value="1"/>
</dbReference>
<dbReference type="Pfam" id="PF18719">
    <property type="entry name" value="ArlS_N"/>
    <property type="match status" value="1"/>
</dbReference>
<evidence type="ECO:0000256" key="3">
    <source>
        <dbReference type="ARBA" id="ARBA00012438"/>
    </source>
</evidence>
<evidence type="ECO:0000256" key="9">
    <source>
        <dbReference type="ARBA" id="ARBA00022777"/>
    </source>
</evidence>
<evidence type="ECO:0000256" key="12">
    <source>
        <dbReference type="ARBA" id="ARBA00023136"/>
    </source>
</evidence>
<dbReference type="RefSeq" id="WP_085449731.1">
    <property type="nucleotide sequence ID" value="NZ_CP020814.1"/>
</dbReference>
<dbReference type="FunFam" id="1.10.287.130:FF:000001">
    <property type="entry name" value="Two-component sensor histidine kinase"/>
    <property type="match status" value="1"/>
</dbReference>
<keyword evidence="5" id="KW-1003">Cell membrane</keyword>
<dbReference type="InterPro" id="IPR004358">
    <property type="entry name" value="Sig_transdc_His_kin-like_C"/>
</dbReference>